<keyword evidence="1" id="KW-0472">Membrane</keyword>
<sequence length="122" mass="13899">MKSKVMWLRISYWVGIIADFGLAVLVLIPERMGVPAYCYPMGLMSAAAFSWGCMLIWADRRPMERRWILLPTVVVGITLLMAGIYSVYVGAIPIRIYFPNFIILPAFIALWSLSYYAARNVE</sequence>
<organism evidence="2 3">
    <name type="scientific">Eiseniibacteriota bacterium</name>
    <dbReference type="NCBI Taxonomy" id="2212470"/>
    <lineage>
        <taxon>Bacteria</taxon>
        <taxon>Candidatus Eiseniibacteriota</taxon>
    </lineage>
</organism>
<accession>A0ABV6YMW1</accession>
<evidence type="ECO:0000256" key="1">
    <source>
        <dbReference type="SAM" id="Phobius"/>
    </source>
</evidence>
<keyword evidence="1" id="KW-0812">Transmembrane</keyword>
<feature type="transmembrane region" description="Helical" evidence="1">
    <location>
        <begin position="34"/>
        <end position="57"/>
    </location>
</feature>
<feature type="transmembrane region" description="Helical" evidence="1">
    <location>
        <begin position="97"/>
        <end position="118"/>
    </location>
</feature>
<gene>
    <name evidence="2" type="ORF">ACFL2Z_00490</name>
</gene>
<evidence type="ECO:0000313" key="2">
    <source>
        <dbReference type="EMBL" id="MFC1799378.1"/>
    </source>
</evidence>
<dbReference type="Proteomes" id="UP001594288">
    <property type="component" value="Unassembled WGS sequence"/>
</dbReference>
<name>A0ABV6YMW1_UNCEI</name>
<reference evidence="2 3" key="1">
    <citation type="submission" date="2024-09" db="EMBL/GenBank/DDBJ databases">
        <authorList>
            <person name="D'Angelo T."/>
        </authorList>
    </citation>
    <scope>NUCLEOTIDE SEQUENCE [LARGE SCALE GENOMIC DNA]</scope>
    <source>
        <strain evidence="2">SAG AM-311-F02</strain>
    </source>
</reference>
<evidence type="ECO:0000313" key="3">
    <source>
        <dbReference type="Proteomes" id="UP001594288"/>
    </source>
</evidence>
<proteinExistence type="predicted"/>
<feature type="transmembrane region" description="Helical" evidence="1">
    <location>
        <begin position="7"/>
        <end position="28"/>
    </location>
</feature>
<keyword evidence="3" id="KW-1185">Reference proteome</keyword>
<feature type="transmembrane region" description="Helical" evidence="1">
    <location>
        <begin position="69"/>
        <end position="91"/>
    </location>
</feature>
<comment type="caution">
    <text evidence="2">The sequence shown here is derived from an EMBL/GenBank/DDBJ whole genome shotgun (WGS) entry which is preliminary data.</text>
</comment>
<protein>
    <submittedName>
        <fullName evidence="2">Uncharacterized protein</fullName>
    </submittedName>
</protein>
<dbReference type="EMBL" id="JBHPEI010000004">
    <property type="protein sequence ID" value="MFC1799378.1"/>
    <property type="molecule type" value="Genomic_DNA"/>
</dbReference>
<keyword evidence="1" id="KW-1133">Transmembrane helix</keyword>